<evidence type="ECO:0000256" key="3">
    <source>
        <dbReference type="SAM" id="MobiDB-lite"/>
    </source>
</evidence>
<dbReference type="Pfam" id="PF01522">
    <property type="entry name" value="Polysacc_deac_1"/>
    <property type="match status" value="1"/>
</dbReference>
<dbReference type="AlphaFoldDB" id="A0A6H9Y724"/>
<feature type="domain" description="NodB homology" evidence="4">
    <location>
        <begin position="59"/>
        <end position="232"/>
    </location>
</feature>
<evidence type="ECO:0000259" key="4">
    <source>
        <dbReference type="PROSITE" id="PS51677"/>
    </source>
</evidence>
<dbReference type="InterPro" id="IPR002509">
    <property type="entry name" value="NODB_dom"/>
</dbReference>
<dbReference type="SUPFAM" id="SSF88713">
    <property type="entry name" value="Glycoside hydrolase/deacetylase"/>
    <property type="match status" value="1"/>
</dbReference>
<keyword evidence="6" id="KW-1185">Reference proteome</keyword>
<organism evidence="5 6">
    <name type="scientific">Actinomadura rudentiformis</name>
    <dbReference type="NCBI Taxonomy" id="359158"/>
    <lineage>
        <taxon>Bacteria</taxon>
        <taxon>Bacillati</taxon>
        <taxon>Actinomycetota</taxon>
        <taxon>Actinomycetes</taxon>
        <taxon>Streptosporangiales</taxon>
        <taxon>Thermomonosporaceae</taxon>
        <taxon>Actinomadura</taxon>
    </lineage>
</organism>
<comment type="caution">
    <text evidence="5">The sequence shown here is derived from an EMBL/GenBank/DDBJ whole genome shotgun (WGS) entry which is preliminary data.</text>
</comment>
<dbReference type="GO" id="GO:0016810">
    <property type="term" value="F:hydrolase activity, acting on carbon-nitrogen (but not peptide) bonds"/>
    <property type="evidence" value="ECO:0007669"/>
    <property type="project" value="InterPro"/>
</dbReference>
<dbReference type="PANTHER" id="PTHR10587">
    <property type="entry name" value="GLYCOSYL TRANSFERASE-RELATED"/>
    <property type="match status" value="1"/>
</dbReference>
<name>A0A6H9Y724_9ACTN</name>
<keyword evidence="2" id="KW-0378">Hydrolase</keyword>
<evidence type="ECO:0000256" key="2">
    <source>
        <dbReference type="ARBA" id="ARBA00022801"/>
    </source>
</evidence>
<dbReference type="InterPro" id="IPR011330">
    <property type="entry name" value="Glyco_hydro/deAcase_b/a-brl"/>
</dbReference>
<dbReference type="InterPro" id="IPR050248">
    <property type="entry name" value="Polysacc_deacetylase_ArnD"/>
</dbReference>
<gene>
    <name evidence="5" type="ORF">F8566_46020</name>
</gene>
<dbReference type="Proteomes" id="UP000468735">
    <property type="component" value="Unassembled WGS sequence"/>
</dbReference>
<evidence type="ECO:0000313" key="5">
    <source>
        <dbReference type="EMBL" id="KAB2340244.1"/>
    </source>
</evidence>
<dbReference type="EMBL" id="WBMT01000031">
    <property type="protein sequence ID" value="KAB2340244.1"/>
    <property type="molecule type" value="Genomic_DNA"/>
</dbReference>
<dbReference type="CDD" id="cd10954">
    <property type="entry name" value="CE4_CtAXE_like"/>
    <property type="match status" value="1"/>
</dbReference>
<dbReference type="Gene3D" id="3.20.20.370">
    <property type="entry name" value="Glycoside hydrolase/deacetylase"/>
    <property type="match status" value="1"/>
</dbReference>
<feature type="compositionally biased region" description="Pro residues" evidence="3">
    <location>
        <begin position="34"/>
        <end position="48"/>
    </location>
</feature>
<dbReference type="PROSITE" id="PS51677">
    <property type="entry name" value="NODB"/>
    <property type="match status" value="1"/>
</dbReference>
<sequence length="259" mass="27868">MLSRTQVAPLLSDFGRRAQDQALHPQQRLDLSAPPVPSSSPTATPSPPNVPAVDCLHVKCVALTFDDGPGPYTASLLATLARHGARATFFVTGQNATYHADLIRQEAAAGHEIGNHSWSHPDLTRLSTRQAHDQLGRTDQAVQASIGRAPTLFRPPYGAQNAAVRAGAARPVILWSVDTQDWKYRDRVKVARTAIAQVRPGDIILMHDIHPTSVAAVPQILTTLKSRGYHFVSVSQLFGGAPLSAGTVYGDNPRAFGRN</sequence>
<accession>A0A6H9Y724</accession>
<dbReference type="PANTHER" id="PTHR10587:SF133">
    <property type="entry name" value="CHITIN DEACETYLASE 1-RELATED"/>
    <property type="match status" value="1"/>
</dbReference>
<feature type="region of interest" description="Disordered" evidence="3">
    <location>
        <begin position="27"/>
        <end position="48"/>
    </location>
</feature>
<protein>
    <submittedName>
        <fullName evidence="5">Polysaccharide deacetylase family protein</fullName>
    </submittedName>
</protein>
<keyword evidence="1" id="KW-0479">Metal-binding</keyword>
<proteinExistence type="predicted"/>
<dbReference type="GO" id="GO:0046872">
    <property type="term" value="F:metal ion binding"/>
    <property type="evidence" value="ECO:0007669"/>
    <property type="project" value="UniProtKB-KW"/>
</dbReference>
<dbReference type="OrthoDB" id="3521160at2"/>
<reference evidence="5 6" key="1">
    <citation type="submission" date="2019-09" db="EMBL/GenBank/DDBJ databases">
        <title>Actinomadura physcomitrii sp. nov., a novel actinomycete isolated from moss [Physcomitrium sphaericum (Ludw) Fuernr].</title>
        <authorList>
            <person name="Zhuang X."/>
            <person name="Liu C."/>
        </authorList>
    </citation>
    <scope>NUCLEOTIDE SEQUENCE [LARGE SCALE GENOMIC DNA]</scope>
    <source>
        <strain evidence="5 6">HMC1</strain>
    </source>
</reference>
<dbReference type="GO" id="GO:0016020">
    <property type="term" value="C:membrane"/>
    <property type="evidence" value="ECO:0007669"/>
    <property type="project" value="TreeGrafter"/>
</dbReference>
<evidence type="ECO:0000256" key="1">
    <source>
        <dbReference type="ARBA" id="ARBA00022723"/>
    </source>
</evidence>
<dbReference type="GO" id="GO:0005975">
    <property type="term" value="P:carbohydrate metabolic process"/>
    <property type="evidence" value="ECO:0007669"/>
    <property type="project" value="InterPro"/>
</dbReference>
<evidence type="ECO:0000313" key="6">
    <source>
        <dbReference type="Proteomes" id="UP000468735"/>
    </source>
</evidence>